<dbReference type="VEuPathDB" id="FungiDB:SPSK_08742"/>
<reference evidence="2 3" key="1">
    <citation type="journal article" date="2014" name="BMC Genomics">
        <title>Comparative genomics of the major fungal agents of human and animal Sporotrichosis: Sporothrix schenckii and Sporothrix brasiliensis.</title>
        <authorList>
            <person name="Teixeira M.M."/>
            <person name="de Almeida L.G."/>
            <person name="Kubitschek-Barreira P."/>
            <person name="Alves F.L."/>
            <person name="Kioshima E.S."/>
            <person name="Abadio A.K."/>
            <person name="Fernandes L."/>
            <person name="Derengowski L.S."/>
            <person name="Ferreira K.S."/>
            <person name="Souza R.C."/>
            <person name="Ruiz J.C."/>
            <person name="de Andrade N.C."/>
            <person name="Paes H.C."/>
            <person name="Nicola A.M."/>
            <person name="Albuquerque P."/>
            <person name="Gerber A.L."/>
            <person name="Martins V.P."/>
            <person name="Peconick L.D."/>
            <person name="Neto A.V."/>
            <person name="Chaucanez C.B."/>
            <person name="Silva P.A."/>
            <person name="Cunha O.L."/>
            <person name="de Oliveira F.F."/>
            <person name="dos Santos T.C."/>
            <person name="Barros A.L."/>
            <person name="Soares M.A."/>
            <person name="de Oliveira L.M."/>
            <person name="Marini M.M."/>
            <person name="Villalobos-Duno H."/>
            <person name="Cunha M.M."/>
            <person name="de Hoog S."/>
            <person name="da Silveira J.F."/>
            <person name="Henrissat B."/>
            <person name="Nino-Vega G.A."/>
            <person name="Cisalpino P.S."/>
            <person name="Mora-Montes H.M."/>
            <person name="Almeida S.R."/>
            <person name="Stajich J.E."/>
            <person name="Lopes-Bezerra L.M."/>
            <person name="Vasconcelos A.T."/>
            <person name="Felipe M.S."/>
        </authorList>
    </citation>
    <scope>NUCLEOTIDE SEQUENCE [LARGE SCALE GENOMIC DNA]</scope>
    <source>
        <strain evidence="2 3">1099-18</strain>
    </source>
</reference>
<reference evidence="2 3" key="2">
    <citation type="journal article" date="2015" name="Eukaryot. Cell">
        <title>Asexual propagation of a virulent clone complex in a human and feline outbreak of sporotrichosis.</title>
        <authorList>
            <person name="Teixeira Mde M."/>
            <person name="Rodrigues A.M."/>
            <person name="Tsui C.K."/>
            <person name="de Almeida L.G."/>
            <person name="Van Diepeningen A.D."/>
            <person name="van den Ende B.G."/>
            <person name="Fernandes G.F."/>
            <person name="Kano R."/>
            <person name="Hamelin R.C."/>
            <person name="Lopes-Bezerra L.M."/>
            <person name="Vasconcelos A.T."/>
            <person name="de Hoog S."/>
            <person name="de Camargo Z.P."/>
            <person name="Felipe M.S."/>
        </authorList>
    </citation>
    <scope>NUCLEOTIDE SEQUENCE [LARGE SCALE GENOMIC DNA]</scope>
    <source>
        <strain evidence="2 3">1099-18</strain>
    </source>
</reference>
<comment type="caution">
    <text evidence="2">The sequence shown here is derived from an EMBL/GenBank/DDBJ whole genome shotgun (WGS) entry which is preliminary data.</text>
</comment>
<evidence type="ECO:0000313" key="3">
    <source>
        <dbReference type="Proteomes" id="UP000033710"/>
    </source>
</evidence>
<evidence type="ECO:0000313" key="2">
    <source>
        <dbReference type="EMBL" id="KJR84332.1"/>
    </source>
</evidence>
<feature type="region of interest" description="Disordered" evidence="1">
    <location>
        <begin position="181"/>
        <end position="220"/>
    </location>
</feature>
<protein>
    <submittedName>
        <fullName evidence="2">Uncharacterized protein</fullName>
    </submittedName>
</protein>
<feature type="compositionally biased region" description="Low complexity" evidence="1">
    <location>
        <begin position="575"/>
        <end position="599"/>
    </location>
</feature>
<organism evidence="2 3">
    <name type="scientific">Sporothrix schenckii 1099-18</name>
    <dbReference type="NCBI Taxonomy" id="1397361"/>
    <lineage>
        <taxon>Eukaryota</taxon>
        <taxon>Fungi</taxon>
        <taxon>Dikarya</taxon>
        <taxon>Ascomycota</taxon>
        <taxon>Pezizomycotina</taxon>
        <taxon>Sordariomycetes</taxon>
        <taxon>Sordariomycetidae</taxon>
        <taxon>Ophiostomatales</taxon>
        <taxon>Ophiostomataceae</taxon>
        <taxon>Sporothrix</taxon>
    </lineage>
</organism>
<dbReference type="AlphaFoldDB" id="A0A0F2M3S6"/>
<name>A0A0F2M3S6_SPOSC</name>
<dbReference type="EMBL" id="AXCR01000007">
    <property type="protein sequence ID" value="KJR84332.1"/>
    <property type="molecule type" value="Genomic_DNA"/>
</dbReference>
<feature type="compositionally biased region" description="Low complexity" evidence="1">
    <location>
        <begin position="503"/>
        <end position="536"/>
    </location>
</feature>
<accession>A0A0F2M3S6</accession>
<feature type="compositionally biased region" description="Basic and acidic residues" evidence="1">
    <location>
        <begin position="183"/>
        <end position="194"/>
    </location>
</feature>
<dbReference type="OrthoDB" id="3545073at2759"/>
<dbReference type="KEGG" id="ssck:SPSK_08742"/>
<feature type="region of interest" description="Disordered" evidence="1">
    <location>
        <begin position="618"/>
        <end position="638"/>
    </location>
</feature>
<feature type="compositionally biased region" description="Basic residues" evidence="1">
    <location>
        <begin position="146"/>
        <end position="157"/>
    </location>
</feature>
<feature type="compositionally biased region" description="Low complexity" evidence="1">
    <location>
        <begin position="548"/>
        <end position="561"/>
    </location>
</feature>
<feature type="region of interest" description="Disordered" evidence="1">
    <location>
        <begin position="481"/>
        <end position="599"/>
    </location>
</feature>
<dbReference type="GeneID" id="27670607"/>
<proteinExistence type="predicted"/>
<gene>
    <name evidence="2" type="ORF">SPSK_08742</name>
</gene>
<feature type="region of interest" description="Disordered" evidence="1">
    <location>
        <begin position="137"/>
        <end position="159"/>
    </location>
</feature>
<dbReference type="Proteomes" id="UP000033710">
    <property type="component" value="Unassembled WGS sequence"/>
</dbReference>
<feature type="region of interest" description="Disordered" evidence="1">
    <location>
        <begin position="1"/>
        <end position="27"/>
    </location>
</feature>
<sequence>MSELPGLTPRDPVPGGRRETDNDAASISSTNIRYYGPECEIVMAEPGRTYHQARRKNRFANSKHALLPAEYDFPDGDRWACSVRGCLKTTRGLVGLGHHWIASHIRTAFRDNGDGSLSAVGTCDVSMVVKQMRPVVGAGVTGPRTPQRRRNIRRRGTVSRNVRARLNLREQRADRYNNINRHIYSDIETDRNEPDEQQQNGTAATNDSSHNNAASPAADDVRAVFVKKRRTLMALEDPSADINADTIDASAEQLQTRNRTHDNVYIFPSMFWKSQGDRPPPALPTQRPLLAKDRDSLVFPIYHEHGDNKGWYGVFVHRRAPVKFVFAVVDPTHPADAWKMTEAIDIFRFLQAQGCLCDHPAASFFNPDPGLPRAAHGSSDAHSGVSFLRALGCFLHSPKAFFDSAVHGMPLRWARTSSRVASAAHMTRASILDDLKESIHRDFVDEAIQDFVSRVDEYANGHVQEKRHLLILHAEAAGRAATQLVEESQDSPPESRTNRADAADATAGETASDAPVAATSAATSAATASSSAPVVSRENVVDGHATVPATRPRSTRASSPSYSHFFPRSLSRTVTPRPAGPAAPSAPAATAAPGAQPTPTAAAEIFVRAATAEMEVDEEIDVREVPPPNVRSSAVDTDVERRTNNAFVVLGSTSHSS</sequence>
<evidence type="ECO:0000256" key="1">
    <source>
        <dbReference type="SAM" id="MobiDB-lite"/>
    </source>
</evidence>
<dbReference type="RefSeq" id="XP_016587008.1">
    <property type="nucleotide sequence ID" value="XM_016735330.1"/>
</dbReference>
<feature type="compositionally biased region" description="Polar residues" evidence="1">
    <location>
        <begin position="197"/>
        <end position="214"/>
    </location>
</feature>